<evidence type="ECO:0000256" key="2">
    <source>
        <dbReference type="SAM" id="SignalP"/>
    </source>
</evidence>
<evidence type="ECO:0000313" key="3">
    <source>
        <dbReference type="EMBL" id="RYP86724.1"/>
    </source>
</evidence>
<evidence type="ECO:0000313" key="4">
    <source>
        <dbReference type="Proteomes" id="UP000295198"/>
    </source>
</evidence>
<comment type="caution">
    <text evidence="3">The sequence shown here is derived from an EMBL/GenBank/DDBJ whole genome shotgun (WGS) entry which is preliminary data.</text>
</comment>
<keyword evidence="4" id="KW-1185">Reference proteome</keyword>
<keyword evidence="2" id="KW-0732">Signal</keyword>
<evidence type="ECO:0000256" key="1">
    <source>
        <dbReference type="SAM" id="MobiDB-lite"/>
    </source>
</evidence>
<gene>
    <name evidence="3" type="ORF">EKO23_08665</name>
</gene>
<feature type="region of interest" description="Disordered" evidence="1">
    <location>
        <begin position="123"/>
        <end position="144"/>
    </location>
</feature>
<dbReference type="Proteomes" id="UP000295198">
    <property type="component" value="Unassembled WGS sequence"/>
</dbReference>
<sequence length="144" mass="14889">MRTTAAALLIALSLTGLAACGDDEGDATGADGRKVAASTDDFCAAITDFASAAKNDDWSALRQAADRLEDAGLPKDAPDDAGDGYDVILEVVRTYDSNDEVEKNITDAQDDHVEALLTYTDDTCAQPSMAPNEGGSGPSDEPSS</sequence>
<proteinExistence type="predicted"/>
<feature type="chain" id="PRO_5038917739" description="Lipoprotein" evidence="2">
    <location>
        <begin position="19"/>
        <end position="144"/>
    </location>
</feature>
<dbReference type="RefSeq" id="WP_134716232.1">
    <property type="nucleotide sequence ID" value="NZ_SDKM01000010.1"/>
</dbReference>
<dbReference type="EMBL" id="SDKM01000010">
    <property type="protein sequence ID" value="RYP86724.1"/>
    <property type="molecule type" value="Genomic_DNA"/>
</dbReference>
<organism evidence="3 4">
    <name type="scientific">Nocardioides guangzhouensis</name>
    <dbReference type="NCBI Taxonomy" id="2497878"/>
    <lineage>
        <taxon>Bacteria</taxon>
        <taxon>Bacillati</taxon>
        <taxon>Actinomycetota</taxon>
        <taxon>Actinomycetes</taxon>
        <taxon>Propionibacteriales</taxon>
        <taxon>Nocardioidaceae</taxon>
        <taxon>Nocardioides</taxon>
    </lineage>
</organism>
<protein>
    <recommendedName>
        <fullName evidence="5">Lipoprotein</fullName>
    </recommendedName>
</protein>
<dbReference type="PROSITE" id="PS51257">
    <property type="entry name" value="PROKAR_LIPOPROTEIN"/>
    <property type="match status" value="1"/>
</dbReference>
<reference evidence="3 4" key="1">
    <citation type="submission" date="2019-01" db="EMBL/GenBank/DDBJ databases">
        <title>Nocardioides guangzhouensis sp. nov., an actinobacterium isolated from soil.</title>
        <authorList>
            <person name="Fu Y."/>
            <person name="Cai Y."/>
            <person name="Lin Z."/>
            <person name="Chen P."/>
        </authorList>
    </citation>
    <scope>NUCLEOTIDE SEQUENCE [LARGE SCALE GENOMIC DNA]</scope>
    <source>
        <strain evidence="3 4">130</strain>
    </source>
</reference>
<feature type="signal peptide" evidence="2">
    <location>
        <begin position="1"/>
        <end position="18"/>
    </location>
</feature>
<dbReference type="AlphaFoldDB" id="A0A4Q4ZH96"/>
<name>A0A4Q4ZH96_9ACTN</name>
<evidence type="ECO:0008006" key="5">
    <source>
        <dbReference type="Google" id="ProtNLM"/>
    </source>
</evidence>
<accession>A0A4Q4ZH96</accession>